<keyword evidence="6 11" id="KW-1133">Transmembrane helix</keyword>
<feature type="domain" description="G-protein coupled receptors family 1 profile" evidence="12">
    <location>
        <begin position="1"/>
        <end position="211"/>
    </location>
</feature>
<dbReference type="InterPro" id="IPR023088">
    <property type="entry name" value="PDEase"/>
</dbReference>
<feature type="binding site" evidence="9">
    <location>
        <position position="589"/>
    </location>
    <ligand>
        <name>Zn(2+)</name>
        <dbReference type="ChEBI" id="CHEBI:29105"/>
        <label>1</label>
    </ligand>
</feature>
<keyword evidence="7 11" id="KW-0472">Membrane</keyword>
<dbReference type="GO" id="GO:0004114">
    <property type="term" value="F:3',5'-cyclic-nucleotide phosphodiesterase activity"/>
    <property type="evidence" value="ECO:0007669"/>
    <property type="project" value="InterPro"/>
</dbReference>
<dbReference type="InterPro" id="IPR017452">
    <property type="entry name" value="GPCR_Rhodpsn_7TM"/>
</dbReference>
<dbReference type="PANTHER" id="PTHR11347">
    <property type="entry name" value="CYCLIC NUCLEOTIDE PHOSPHODIESTERASE"/>
    <property type="match status" value="1"/>
</dbReference>
<keyword evidence="5 10" id="KW-0378">Hydrolase</keyword>
<accession>A0A1I8HVZ0</accession>
<protein>
    <recommendedName>
        <fullName evidence="10">Phosphodiesterase</fullName>
        <ecNumber evidence="10">3.1.4.-</ecNumber>
    </recommendedName>
</protein>
<dbReference type="SUPFAM" id="SSF81321">
    <property type="entry name" value="Family A G protein-coupled receptor-like"/>
    <property type="match status" value="1"/>
</dbReference>
<evidence type="ECO:0000256" key="1">
    <source>
        <dbReference type="ARBA" id="ARBA00004370"/>
    </source>
</evidence>
<comment type="cofactor">
    <cofactor evidence="10">
        <name>a divalent metal cation</name>
        <dbReference type="ChEBI" id="CHEBI:60240"/>
    </cofactor>
    <text evidence="10">Binds 2 divalent metal cations per subunit. Site 1 may preferentially bind zinc ions, while site 2 has a preference for magnesium and/or manganese ions.</text>
</comment>
<dbReference type="Pfam" id="PF08499">
    <property type="entry name" value="PDEase_I_N"/>
    <property type="match status" value="1"/>
</dbReference>
<dbReference type="GO" id="GO:0007165">
    <property type="term" value="P:signal transduction"/>
    <property type="evidence" value="ECO:0007669"/>
    <property type="project" value="InterPro"/>
</dbReference>
<sequence>YLLCQAVWVVYKASLILRNWIIVVIAWRRYRAIRASLNGYRSGPGRRSLRLSLLCLGVLAALLTAPRSLEVAYYLCVESRQLVRVAVAGFASSRGYSVYPKIFFVATSPLPIVCLLVISFLMLCSLRNSTDAQLLHGGGGSGGSGSGGRCDSVNRTVQVLCATFVLCELPMLVAGVVKDADCNEHCPHLQVFMGIANILTSLDSLANFGVYFFSIRAFRHKLAPACASGAAPAANAAAAAAAAAAANTAAVEAGRRHQRIRLAEQSTEHFFGLRLVMQNGSSSRLVSVRAAASSASPFAMSGEFRGNLQLLQACSEKLRHLLQLVQEGEVGKDEIVPSLLNSARLLEKVFVDRSKGMRADEQEEDLFSLASATGVGGVGGGVDAGRSDVASVPERVQEWLTATFTRRGSVTAVGGRRRLRSLATVVQTSVYFEKLFRNRGFGRGVAGVAAAAMQQQKKLREPDEEPLPPILLAIPTRALAFLEQSAHQWDFDPFALTDMTGERPIRSMGLYLFHQFDLTDKFGIQLPVLEAFLDLVEEGYKRHGNPYHNCTHSADVAQTCCFILSRHGLASWLSDIEVLALLFAALIHDFEHTGTTNNYHVQSRSQLAVVYNDKSVLESYHVSAVFRKMHEQGAKCNLVKCLSPTEYRQFRSLVIEMVLATDMSTHFAQVTAMKDAIPCPENLPRVDILAYILHAADISHPAKIWRLHERWTGKLTAEFFAQGDREKELGLACSPLCDRDKTMVASS</sequence>
<feature type="binding site" evidence="9">
    <location>
        <position position="697"/>
    </location>
    <ligand>
        <name>Zn(2+)</name>
        <dbReference type="ChEBI" id="CHEBI:29105"/>
        <label>1</label>
    </ligand>
</feature>
<dbReference type="InterPro" id="IPR036971">
    <property type="entry name" value="PDEase_catalytic_dom_sf"/>
</dbReference>
<dbReference type="Gene3D" id="1.20.1070.10">
    <property type="entry name" value="Rhodopsin 7-helix transmembrane proteins"/>
    <property type="match status" value="1"/>
</dbReference>
<dbReference type="GO" id="GO:0016020">
    <property type="term" value="C:membrane"/>
    <property type="evidence" value="ECO:0007669"/>
    <property type="project" value="UniProtKB-SubCell"/>
</dbReference>
<dbReference type="PROSITE" id="PS00126">
    <property type="entry name" value="PDEASE_I_1"/>
    <property type="match status" value="1"/>
</dbReference>
<feature type="binding site" evidence="9">
    <location>
        <position position="588"/>
    </location>
    <ligand>
        <name>Zn(2+)</name>
        <dbReference type="ChEBI" id="CHEBI:29105"/>
        <label>1</label>
    </ligand>
</feature>
<dbReference type="Pfam" id="PF00233">
    <property type="entry name" value="PDEase_I"/>
    <property type="match status" value="1"/>
</dbReference>
<evidence type="ECO:0000259" key="12">
    <source>
        <dbReference type="PROSITE" id="PS50262"/>
    </source>
</evidence>
<evidence type="ECO:0000259" key="13">
    <source>
        <dbReference type="PROSITE" id="PS51845"/>
    </source>
</evidence>
<evidence type="ECO:0000256" key="3">
    <source>
        <dbReference type="ARBA" id="ARBA00022692"/>
    </source>
</evidence>
<feature type="domain" description="PDEase" evidence="13">
    <location>
        <begin position="460"/>
        <end position="747"/>
    </location>
</feature>
<dbReference type="EC" id="3.1.4.-" evidence="10"/>
<dbReference type="AlphaFoldDB" id="A0A1I8HVZ0"/>
<feature type="transmembrane region" description="Helical" evidence="11">
    <location>
        <begin position="6"/>
        <end position="27"/>
    </location>
</feature>
<keyword evidence="2" id="KW-0140">cGMP</keyword>
<feature type="active site" description="Proton donor" evidence="8">
    <location>
        <position position="548"/>
    </location>
</feature>
<evidence type="ECO:0000256" key="4">
    <source>
        <dbReference type="ARBA" id="ARBA00022723"/>
    </source>
</evidence>
<comment type="similarity">
    <text evidence="10">Belongs to the cyclic nucleotide phosphodiesterase family.</text>
</comment>
<dbReference type="PROSITE" id="PS50262">
    <property type="entry name" value="G_PROTEIN_RECEP_F1_2"/>
    <property type="match status" value="1"/>
</dbReference>
<comment type="subcellular location">
    <subcellularLocation>
        <location evidence="1">Membrane</location>
    </subcellularLocation>
</comment>
<evidence type="ECO:0000256" key="6">
    <source>
        <dbReference type="ARBA" id="ARBA00022989"/>
    </source>
</evidence>
<evidence type="ECO:0000256" key="2">
    <source>
        <dbReference type="ARBA" id="ARBA00022535"/>
    </source>
</evidence>
<keyword evidence="14" id="KW-1185">Reference proteome</keyword>
<dbReference type="PRINTS" id="PR00387">
    <property type="entry name" value="PDIESTERASE1"/>
</dbReference>
<dbReference type="PROSITE" id="PS51845">
    <property type="entry name" value="PDEASE_I_2"/>
    <property type="match status" value="1"/>
</dbReference>
<feature type="binding site" evidence="9">
    <location>
        <position position="589"/>
    </location>
    <ligand>
        <name>Zn(2+)</name>
        <dbReference type="ChEBI" id="CHEBI:29105"/>
        <label>2</label>
    </ligand>
</feature>
<dbReference type="InterPro" id="IPR003607">
    <property type="entry name" value="HD/PDEase_dom"/>
</dbReference>
<organism evidence="14 15">
    <name type="scientific">Macrostomum lignano</name>
    <dbReference type="NCBI Taxonomy" id="282301"/>
    <lineage>
        <taxon>Eukaryota</taxon>
        <taxon>Metazoa</taxon>
        <taxon>Spiralia</taxon>
        <taxon>Lophotrochozoa</taxon>
        <taxon>Platyhelminthes</taxon>
        <taxon>Rhabditophora</taxon>
        <taxon>Macrostomorpha</taxon>
        <taxon>Macrostomida</taxon>
        <taxon>Macrostomidae</taxon>
        <taxon>Macrostomum</taxon>
    </lineage>
</organism>
<evidence type="ECO:0000256" key="7">
    <source>
        <dbReference type="ARBA" id="ARBA00023136"/>
    </source>
</evidence>
<feature type="binding site" evidence="9">
    <location>
        <position position="552"/>
    </location>
    <ligand>
        <name>Zn(2+)</name>
        <dbReference type="ChEBI" id="CHEBI:29105"/>
        <label>1</label>
    </ligand>
</feature>
<dbReference type="CDD" id="cd00077">
    <property type="entry name" value="HDc"/>
    <property type="match status" value="1"/>
</dbReference>
<evidence type="ECO:0000256" key="10">
    <source>
        <dbReference type="RuleBase" id="RU363067"/>
    </source>
</evidence>
<dbReference type="SUPFAM" id="SSF109604">
    <property type="entry name" value="HD-domain/PDEase-like"/>
    <property type="match status" value="1"/>
</dbReference>
<evidence type="ECO:0000256" key="11">
    <source>
        <dbReference type="SAM" id="Phobius"/>
    </source>
</evidence>
<dbReference type="InterPro" id="IPR002073">
    <property type="entry name" value="PDEase_catalytic_dom"/>
</dbReference>
<evidence type="ECO:0000313" key="14">
    <source>
        <dbReference type="Proteomes" id="UP000095280"/>
    </source>
</evidence>
<dbReference type="Gene3D" id="1.10.1300.10">
    <property type="entry name" value="3'5'-cyclic nucleotide phosphodiesterase, catalytic domain"/>
    <property type="match status" value="1"/>
</dbReference>
<reference evidence="15" key="1">
    <citation type="submission" date="2016-11" db="UniProtKB">
        <authorList>
            <consortium name="WormBaseParasite"/>
        </authorList>
    </citation>
    <scope>IDENTIFICATION</scope>
</reference>
<name>A0A1I8HVZ0_9PLAT</name>
<dbReference type="InterPro" id="IPR013706">
    <property type="entry name" value="PDE1_N"/>
</dbReference>
<feature type="transmembrane region" description="Helical" evidence="11">
    <location>
        <begin position="48"/>
        <end position="65"/>
    </location>
</feature>
<feature type="transmembrane region" description="Helical" evidence="11">
    <location>
        <begin position="102"/>
        <end position="123"/>
    </location>
</feature>
<evidence type="ECO:0000256" key="8">
    <source>
        <dbReference type="PIRSR" id="PIRSR623088-1"/>
    </source>
</evidence>
<evidence type="ECO:0000256" key="9">
    <source>
        <dbReference type="PIRSR" id="PIRSR623088-3"/>
    </source>
</evidence>
<dbReference type="WBParaSite" id="maker-uti_cns_0008294-snap-gene-0.1-mRNA-1">
    <property type="protein sequence ID" value="maker-uti_cns_0008294-snap-gene-0.1-mRNA-1"/>
    <property type="gene ID" value="maker-uti_cns_0008294-snap-gene-0.1"/>
</dbReference>
<dbReference type="GO" id="GO:0046872">
    <property type="term" value="F:metal ion binding"/>
    <property type="evidence" value="ECO:0007669"/>
    <property type="project" value="UniProtKB-KW"/>
</dbReference>
<keyword evidence="3 11" id="KW-0812">Transmembrane</keyword>
<proteinExistence type="inferred from homology"/>
<evidence type="ECO:0000313" key="15">
    <source>
        <dbReference type="WBParaSite" id="maker-uti_cns_0008294-snap-gene-0.1-mRNA-1"/>
    </source>
</evidence>
<evidence type="ECO:0000256" key="5">
    <source>
        <dbReference type="ARBA" id="ARBA00022801"/>
    </source>
</evidence>
<dbReference type="SMART" id="SM00471">
    <property type="entry name" value="HDc"/>
    <property type="match status" value="1"/>
</dbReference>
<keyword evidence="4 9" id="KW-0479">Metal-binding</keyword>
<dbReference type="InterPro" id="IPR023174">
    <property type="entry name" value="PDEase_CS"/>
</dbReference>
<dbReference type="Proteomes" id="UP000095280">
    <property type="component" value="Unplaced"/>
</dbReference>